<keyword evidence="1" id="KW-0479">Metal-binding</keyword>
<proteinExistence type="predicted"/>
<dbReference type="EMBL" id="CP051680">
    <property type="protein sequence ID" value="QJD88003.1"/>
    <property type="molecule type" value="Genomic_DNA"/>
</dbReference>
<feature type="domain" description="NodB homology" evidence="3">
    <location>
        <begin position="4"/>
        <end position="187"/>
    </location>
</feature>
<accession>A0A7Z2VRU6</accession>
<dbReference type="InterPro" id="IPR011330">
    <property type="entry name" value="Glyco_hydro/deAcase_b/a-brl"/>
</dbReference>
<dbReference type="Proteomes" id="UP000502248">
    <property type="component" value="Chromosome"/>
</dbReference>
<evidence type="ECO:0000313" key="4">
    <source>
        <dbReference type="EMBL" id="QJD88003.1"/>
    </source>
</evidence>
<dbReference type="SUPFAM" id="SSF88713">
    <property type="entry name" value="Glycoside hydrolase/deacetylase"/>
    <property type="match status" value="1"/>
</dbReference>
<sequence>MDEKLIALTFDDGPNAKTTSQILDLLKKYEAKATFFVVGNRIDRFREIVKREVLEGHEVANHTYNHTLFDRKADLTTIANEIAKTQQKLTSVTGKSSPWFRPPGGCFNDNVIKMAKQQGYTLVLWSWHQDPRDWSMPGVDKIIDKVLKNARNGDIVLLHDHVYRSTQTVQALQQILPALKKQGFRMVTVSELMEHGKSKGIDKGMKIRKDEAFRTRTKKTVV</sequence>
<dbReference type="KEGG" id="cheb:HH215_05675"/>
<dbReference type="GO" id="GO:0016810">
    <property type="term" value="F:hydrolase activity, acting on carbon-nitrogen (but not peptide) bonds"/>
    <property type="evidence" value="ECO:0007669"/>
    <property type="project" value="InterPro"/>
</dbReference>
<gene>
    <name evidence="4" type="ORF">HH215_05675</name>
</gene>
<organism evidence="4 5">
    <name type="scientific">Cohnella herbarum</name>
    <dbReference type="NCBI Taxonomy" id="2728023"/>
    <lineage>
        <taxon>Bacteria</taxon>
        <taxon>Bacillati</taxon>
        <taxon>Bacillota</taxon>
        <taxon>Bacilli</taxon>
        <taxon>Bacillales</taxon>
        <taxon>Paenibacillaceae</taxon>
        <taxon>Cohnella</taxon>
    </lineage>
</organism>
<dbReference type="PROSITE" id="PS51677">
    <property type="entry name" value="NODB"/>
    <property type="match status" value="1"/>
</dbReference>
<dbReference type="Gene3D" id="3.20.20.370">
    <property type="entry name" value="Glycoside hydrolase/deacetylase"/>
    <property type="match status" value="1"/>
</dbReference>
<name>A0A7Z2VRU6_9BACL</name>
<evidence type="ECO:0000313" key="5">
    <source>
        <dbReference type="Proteomes" id="UP000502248"/>
    </source>
</evidence>
<dbReference type="GO" id="GO:0046872">
    <property type="term" value="F:metal ion binding"/>
    <property type="evidence" value="ECO:0007669"/>
    <property type="project" value="UniProtKB-KW"/>
</dbReference>
<dbReference type="GO" id="GO:0016020">
    <property type="term" value="C:membrane"/>
    <property type="evidence" value="ECO:0007669"/>
    <property type="project" value="TreeGrafter"/>
</dbReference>
<dbReference type="CDD" id="cd10917">
    <property type="entry name" value="CE4_NodB_like_6s_7s"/>
    <property type="match status" value="1"/>
</dbReference>
<dbReference type="InterPro" id="IPR050248">
    <property type="entry name" value="Polysacc_deacetylase_ArnD"/>
</dbReference>
<keyword evidence="5" id="KW-1185">Reference proteome</keyword>
<evidence type="ECO:0000259" key="3">
    <source>
        <dbReference type="PROSITE" id="PS51677"/>
    </source>
</evidence>
<dbReference type="PANTHER" id="PTHR10587:SF133">
    <property type="entry name" value="CHITIN DEACETYLASE 1-RELATED"/>
    <property type="match status" value="1"/>
</dbReference>
<evidence type="ECO:0000256" key="2">
    <source>
        <dbReference type="ARBA" id="ARBA00022801"/>
    </source>
</evidence>
<dbReference type="InterPro" id="IPR002509">
    <property type="entry name" value="NODB_dom"/>
</dbReference>
<dbReference type="AlphaFoldDB" id="A0A7Z2VRU6"/>
<dbReference type="GO" id="GO:0005975">
    <property type="term" value="P:carbohydrate metabolic process"/>
    <property type="evidence" value="ECO:0007669"/>
    <property type="project" value="InterPro"/>
</dbReference>
<evidence type="ECO:0000256" key="1">
    <source>
        <dbReference type="ARBA" id="ARBA00022723"/>
    </source>
</evidence>
<reference evidence="4 5" key="1">
    <citation type="submission" date="2020-04" db="EMBL/GenBank/DDBJ databases">
        <title>Genome sequencing of novel species.</title>
        <authorList>
            <person name="Heo J."/>
            <person name="Kim S.-J."/>
            <person name="Kim J.-S."/>
            <person name="Hong S.-B."/>
            <person name="Kwon S.-W."/>
        </authorList>
    </citation>
    <scope>NUCLEOTIDE SEQUENCE [LARGE SCALE GENOMIC DNA]</scope>
    <source>
        <strain evidence="4 5">MFER-1</strain>
    </source>
</reference>
<dbReference type="PANTHER" id="PTHR10587">
    <property type="entry name" value="GLYCOSYL TRANSFERASE-RELATED"/>
    <property type="match status" value="1"/>
</dbReference>
<keyword evidence="2" id="KW-0378">Hydrolase</keyword>
<dbReference type="Pfam" id="PF01522">
    <property type="entry name" value="Polysacc_deac_1"/>
    <property type="match status" value="1"/>
</dbReference>
<protein>
    <submittedName>
        <fullName evidence="4">Polysaccharide deacetylase family protein</fullName>
    </submittedName>
</protein>